<feature type="transmembrane region" description="Helical" evidence="9">
    <location>
        <begin position="36"/>
        <end position="55"/>
    </location>
</feature>
<keyword evidence="4" id="KW-1003">Cell membrane</keyword>
<evidence type="ECO:0000256" key="7">
    <source>
        <dbReference type="ARBA" id="ARBA00023136"/>
    </source>
</evidence>
<dbReference type="PRINTS" id="PR00783">
    <property type="entry name" value="MINTRINSICP"/>
</dbReference>
<dbReference type="eggNOG" id="COG0580">
    <property type="taxonomic scope" value="Bacteria"/>
</dbReference>
<sequence>MKNVNLRAYLAEFVGTLILVFMGTGCATVYSSSVAGILGTSLAFGLALASIYYGFGKISGGHVNPAVSIAMYFDGRLSLKDLVFYIISQILGALAGSGLLYAILKSVPKATITTLGLGQNGYDAASAINVGVTGAIITEIVLTCIFVLTVLGATKNERYKNVAGIAIGGALTLVHLLGYSITGTSVNPARSLAPALILKMLGVSTALNQVWVFIAGPVLGSLIAVFLFKVFTSKKEA</sequence>
<dbReference type="PROSITE" id="PS00221">
    <property type="entry name" value="MIP"/>
    <property type="match status" value="1"/>
</dbReference>
<evidence type="ECO:0000313" key="11">
    <source>
        <dbReference type="Proteomes" id="UP000183028"/>
    </source>
</evidence>
<reference evidence="11" key="1">
    <citation type="submission" date="2016-10" db="EMBL/GenBank/DDBJ databases">
        <authorList>
            <person name="Varghese N."/>
            <person name="Submissions S."/>
        </authorList>
    </citation>
    <scope>NUCLEOTIDE SEQUENCE [LARGE SCALE GENOMIC DNA]</scope>
    <source>
        <strain evidence="11">DSM 20406</strain>
    </source>
</reference>
<comment type="similarity">
    <text evidence="2 8">Belongs to the MIP/aquaporin (TC 1.A.8) family.</text>
</comment>
<dbReference type="OrthoDB" id="9807293at2"/>
<dbReference type="InterPro" id="IPR000425">
    <property type="entry name" value="MIP"/>
</dbReference>
<dbReference type="AlphaFoldDB" id="A0A1H6TR52"/>
<dbReference type="Proteomes" id="UP000183028">
    <property type="component" value="Unassembled WGS sequence"/>
</dbReference>
<evidence type="ECO:0000256" key="1">
    <source>
        <dbReference type="ARBA" id="ARBA00004651"/>
    </source>
</evidence>
<gene>
    <name evidence="10" type="ORF">SAMN04487834_102525</name>
</gene>
<dbReference type="SUPFAM" id="SSF81338">
    <property type="entry name" value="Aquaporin-like"/>
    <property type="match status" value="1"/>
</dbReference>
<keyword evidence="5 8" id="KW-0812">Transmembrane</keyword>
<evidence type="ECO:0000256" key="2">
    <source>
        <dbReference type="ARBA" id="ARBA00006175"/>
    </source>
</evidence>
<dbReference type="Pfam" id="PF00230">
    <property type="entry name" value="MIP"/>
    <property type="match status" value="1"/>
</dbReference>
<feature type="transmembrane region" description="Helical" evidence="9">
    <location>
        <begin position="162"/>
        <end position="181"/>
    </location>
</feature>
<feature type="transmembrane region" description="Helical" evidence="9">
    <location>
        <begin position="9"/>
        <end position="30"/>
    </location>
</feature>
<feature type="transmembrane region" description="Helical" evidence="9">
    <location>
        <begin position="82"/>
        <end position="104"/>
    </location>
</feature>
<keyword evidence="3 8" id="KW-0813">Transport</keyword>
<dbReference type="RefSeq" id="WP_074732109.1">
    <property type="nucleotide sequence ID" value="NZ_CACVPP010000011.1"/>
</dbReference>
<dbReference type="PROSITE" id="PS51257">
    <property type="entry name" value="PROKAR_LIPOPROTEIN"/>
    <property type="match status" value="1"/>
</dbReference>
<evidence type="ECO:0000256" key="5">
    <source>
        <dbReference type="ARBA" id="ARBA00022692"/>
    </source>
</evidence>
<feature type="transmembrane region" description="Helical" evidence="9">
    <location>
        <begin position="124"/>
        <end position="150"/>
    </location>
</feature>
<organism evidence="10 11">
    <name type="scientific">Sharpea azabuensis</name>
    <dbReference type="NCBI Taxonomy" id="322505"/>
    <lineage>
        <taxon>Bacteria</taxon>
        <taxon>Bacillati</taxon>
        <taxon>Bacillota</taxon>
        <taxon>Erysipelotrichia</taxon>
        <taxon>Erysipelotrichales</taxon>
        <taxon>Coprobacillaceae</taxon>
        <taxon>Sharpea</taxon>
    </lineage>
</organism>
<dbReference type="GO" id="GO:0015250">
    <property type="term" value="F:water channel activity"/>
    <property type="evidence" value="ECO:0007669"/>
    <property type="project" value="TreeGrafter"/>
</dbReference>
<accession>A0A1H6TR52</accession>
<dbReference type="InterPro" id="IPR034294">
    <property type="entry name" value="Aquaporin_transptr"/>
</dbReference>
<proteinExistence type="inferred from homology"/>
<dbReference type="CDD" id="cd00333">
    <property type="entry name" value="MIP"/>
    <property type="match status" value="1"/>
</dbReference>
<keyword evidence="6 9" id="KW-1133">Transmembrane helix</keyword>
<feature type="transmembrane region" description="Helical" evidence="9">
    <location>
        <begin position="210"/>
        <end position="231"/>
    </location>
</feature>
<dbReference type="STRING" id="322505.SAMN04487836_11043"/>
<evidence type="ECO:0000256" key="3">
    <source>
        <dbReference type="ARBA" id="ARBA00022448"/>
    </source>
</evidence>
<comment type="subcellular location">
    <subcellularLocation>
        <location evidence="1">Cell membrane</location>
        <topology evidence="1">Multi-pass membrane protein</topology>
    </subcellularLocation>
</comment>
<dbReference type="InterPro" id="IPR023271">
    <property type="entry name" value="Aquaporin-like"/>
</dbReference>
<evidence type="ECO:0000313" key="10">
    <source>
        <dbReference type="EMBL" id="SEI80674.1"/>
    </source>
</evidence>
<dbReference type="EMBL" id="FNYK01000025">
    <property type="protein sequence ID" value="SEI80674.1"/>
    <property type="molecule type" value="Genomic_DNA"/>
</dbReference>
<evidence type="ECO:0000256" key="6">
    <source>
        <dbReference type="ARBA" id="ARBA00022989"/>
    </source>
</evidence>
<dbReference type="Gene3D" id="1.20.1080.10">
    <property type="entry name" value="Glycerol uptake facilitator protein"/>
    <property type="match status" value="1"/>
</dbReference>
<name>A0A1H6TR52_9FIRM</name>
<evidence type="ECO:0000256" key="8">
    <source>
        <dbReference type="RuleBase" id="RU000477"/>
    </source>
</evidence>
<dbReference type="PANTHER" id="PTHR19139">
    <property type="entry name" value="AQUAPORIN TRANSPORTER"/>
    <property type="match status" value="1"/>
</dbReference>
<keyword evidence="11" id="KW-1185">Reference proteome</keyword>
<protein>
    <submittedName>
        <fullName evidence="10">Aquaporin Z</fullName>
    </submittedName>
</protein>
<dbReference type="GO" id="GO:0005886">
    <property type="term" value="C:plasma membrane"/>
    <property type="evidence" value="ECO:0007669"/>
    <property type="project" value="UniProtKB-SubCell"/>
</dbReference>
<dbReference type="InterPro" id="IPR022357">
    <property type="entry name" value="MIP_CS"/>
</dbReference>
<keyword evidence="7 9" id="KW-0472">Membrane</keyword>
<evidence type="ECO:0000256" key="4">
    <source>
        <dbReference type="ARBA" id="ARBA00022475"/>
    </source>
</evidence>
<dbReference type="PANTHER" id="PTHR19139:SF199">
    <property type="entry name" value="MIP17260P"/>
    <property type="match status" value="1"/>
</dbReference>
<evidence type="ECO:0000256" key="9">
    <source>
        <dbReference type="SAM" id="Phobius"/>
    </source>
</evidence>